<organism evidence="1 2">
    <name type="scientific">Actinopolymorpha pittospori</name>
    <dbReference type="NCBI Taxonomy" id="648752"/>
    <lineage>
        <taxon>Bacteria</taxon>
        <taxon>Bacillati</taxon>
        <taxon>Actinomycetota</taxon>
        <taxon>Actinomycetes</taxon>
        <taxon>Propionibacteriales</taxon>
        <taxon>Actinopolymorphaceae</taxon>
        <taxon>Actinopolymorpha</taxon>
    </lineage>
</organism>
<dbReference type="InterPro" id="IPR025680">
    <property type="entry name" value="DddI"/>
</dbReference>
<protein>
    <recommendedName>
        <fullName evidence="3">Immunity protein Imm1</fullName>
    </recommendedName>
</protein>
<evidence type="ECO:0000313" key="2">
    <source>
        <dbReference type="Proteomes" id="UP000638648"/>
    </source>
</evidence>
<proteinExistence type="predicted"/>
<dbReference type="Pfam" id="PF14430">
    <property type="entry name" value="Imm1"/>
    <property type="match status" value="1"/>
</dbReference>
<accession>A0A927MW45</accession>
<keyword evidence="2" id="KW-1185">Reference proteome</keyword>
<dbReference type="RefSeq" id="WP_192751861.1">
    <property type="nucleotide sequence ID" value="NZ_BAABJL010000040.1"/>
</dbReference>
<dbReference type="EMBL" id="JADBEM010000001">
    <property type="protein sequence ID" value="MBE1608000.1"/>
    <property type="molecule type" value="Genomic_DNA"/>
</dbReference>
<sequence>MSGERVYTVVYGRRPNEEKVRTTDELDAVLDQANTEAAAAGRPSVVYILTDRGAQAPFLGLGVGREFSYLTYGGQHAPGDLDGGVPPAWYTSGARGELPAGRAVRVQAARDAAREFLVTGERPTNVEWVYGE</sequence>
<comment type="caution">
    <text evidence="1">The sequence shown here is derived from an EMBL/GenBank/DDBJ whole genome shotgun (WGS) entry which is preliminary data.</text>
</comment>
<reference evidence="1" key="1">
    <citation type="submission" date="2020-10" db="EMBL/GenBank/DDBJ databases">
        <title>Sequencing the genomes of 1000 actinobacteria strains.</title>
        <authorList>
            <person name="Klenk H.-P."/>
        </authorList>
    </citation>
    <scope>NUCLEOTIDE SEQUENCE</scope>
    <source>
        <strain evidence="1">DSM 45354</strain>
    </source>
</reference>
<name>A0A927MW45_9ACTN</name>
<evidence type="ECO:0008006" key="3">
    <source>
        <dbReference type="Google" id="ProtNLM"/>
    </source>
</evidence>
<dbReference type="AlphaFoldDB" id="A0A927MW45"/>
<evidence type="ECO:0000313" key="1">
    <source>
        <dbReference type="EMBL" id="MBE1608000.1"/>
    </source>
</evidence>
<gene>
    <name evidence="1" type="ORF">HEB94_004848</name>
</gene>
<dbReference type="Proteomes" id="UP000638648">
    <property type="component" value="Unassembled WGS sequence"/>
</dbReference>